<evidence type="ECO:0000313" key="2">
    <source>
        <dbReference type="Proteomes" id="UP000054324"/>
    </source>
</evidence>
<dbReference type="RefSeq" id="XP_009162835.1">
    <property type="nucleotide sequence ID" value="XM_009164571.1"/>
</dbReference>
<dbReference type="AlphaFoldDB" id="A0A075AC09"/>
<organism evidence="1 2">
    <name type="scientific">Opisthorchis viverrini</name>
    <name type="common">Southeast Asian liver fluke</name>
    <dbReference type="NCBI Taxonomy" id="6198"/>
    <lineage>
        <taxon>Eukaryota</taxon>
        <taxon>Metazoa</taxon>
        <taxon>Spiralia</taxon>
        <taxon>Lophotrochozoa</taxon>
        <taxon>Platyhelminthes</taxon>
        <taxon>Trematoda</taxon>
        <taxon>Digenea</taxon>
        <taxon>Opisthorchiida</taxon>
        <taxon>Opisthorchiata</taxon>
        <taxon>Opisthorchiidae</taxon>
        <taxon>Opisthorchis</taxon>
    </lineage>
</organism>
<dbReference type="KEGG" id="ovi:T265_00722"/>
<reference evidence="1 2" key="1">
    <citation type="submission" date="2013-11" db="EMBL/GenBank/DDBJ databases">
        <title>Opisthorchis viverrini - life in the bile duct.</title>
        <authorList>
            <person name="Young N.D."/>
            <person name="Nagarajan N."/>
            <person name="Lin S.J."/>
            <person name="Korhonen P.K."/>
            <person name="Jex A.R."/>
            <person name="Hall R.S."/>
            <person name="Safavi-Hemami H."/>
            <person name="Kaewkong W."/>
            <person name="Bertrand D."/>
            <person name="Gao S."/>
            <person name="Seet Q."/>
            <person name="Wongkham S."/>
            <person name="Teh B.T."/>
            <person name="Wongkham C."/>
            <person name="Intapan P.M."/>
            <person name="Maleewong W."/>
            <person name="Yang X."/>
            <person name="Hu M."/>
            <person name="Wang Z."/>
            <person name="Hofmann A."/>
            <person name="Sternberg P.W."/>
            <person name="Tan P."/>
            <person name="Wang J."/>
            <person name="Gasser R.B."/>
        </authorList>
    </citation>
    <scope>NUCLEOTIDE SEQUENCE [LARGE SCALE GENOMIC DNA]</scope>
</reference>
<dbReference type="EMBL" id="KL596625">
    <property type="protein sequence ID" value="KER33410.1"/>
    <property type="molecule type" value="Genomic_DNA"/>
</dbReference>
<gene>
    <name evidence="1" type="ORF">T265_00722</name>
</gene>
<accession>A0A075AC09</accession>
<dbReference type="Proteomes" id="UP000054324">
    <property type="component" value="Unassembled WGS sequence"/>
</dbReference>
<dbReference type="GeneID" id="20314910"/>
<name>A0A075AC09_OPIVI</name>
<evidence type="ECO:0000313" key="1">
    <source>
        <dbReference type="EMBL" id="KER33410.1"/>
    </source>
</evidence>
<proteinExistence type="predicted"/>
<keyword evidence="2" id="KW-1185">Reference proteome</keyword>
<protein>
    <submittedName>
        <fullName evidence="1">Uncharacterized protein</fullName>
    </submittedName>
</protein>
<sequence length="195" mass="21513">MIAGEKPIDLECADKDSASSPEDFALVVLWNMGSSGVLTGCLSVRRAWQLDYKRFITSRAESAKYNQIKFAMVREWSIIGNTDVIAFGNEDEGGKLPRFAVSTSRVKPMNSTISYYGLLESQTSGAYARSTSSYTLNRSVTIANHDWAPNTGCTPSTKWSGGNRLIDNESSMVKERSNYYCRLATDTIEAHPVPS</sequence>
<dbReference type="CTD" id="20314910"/>